<keyword evidence="3" id="KW-1185">Reference proteome</keyword>
<evidence type="ECO:0000313" key="2">
    <source>
        <dbReference type="EMBL" id="KGF52309.1"/>
    </source>
</evidence>
<dbReference type="RefSeq" id="WP_050001809.1">
    <property type="nucleotide sequence ID" value="NZ_KN174169.1"/>
</dbReference>
<reference evidence="2 3" key="1">
    <citation type="submission" date="2011-08" db="EMBL/GenBank/DDBJ databases">
        <title>The Genome Sequence of Clostridium orbiscindens 1_3_50AFAA.</title>
        <authorList>
            <consortium name="The Broad Institute Genome Sequencing Platform"/>
            <person name="Earl A."/>
            <person name="Ward D."/>
            <person name="Feldgarden M."/>
            <person name="Gevers D."/>
            <person name="Daigneault M."/>
            <person name="Strauss J."/>
            <person name="Allen-Vercoe E."/>
            <person name="Young S.K."/>
            <person name="Zeng Q."/>
            <person name="Gargeya S."/>
            <person name="Fitzgerald M."/>
            <person name="Haas B."/>
            <person name="Abouelleil A."/>
            <person name="Alvarado L."/>
            <person name="Arachchi H.M."/>
            <person name="Berlin A."/>
            <person name="Brown A."/>
            <person name="Chapman S.B."/>
            <person name="Chen Z."/>
            <person name="Dunbar C."/>
            <person name="Freedman E."/>
            <person name="Gearin G."/>
            <person name="Gellesch M."/>
            <person name="Goldberg J."/>
            <person name="Griggs A."/>
            <person name="Gujja S."/>
            <person name="Heiman D."/>
            <person name="Howarth C."/>
            <person name="Larson L."/>
            <person name="Lui A."/>
            <person name="MacDonald P.J.P."/>
            <person name="Montmayeur A."/>
            <person name="Murphy C."/>
            <person name="Neiman D."/>
            <person name="Pearson M."/>
            <person name="Priest M."/>
            <person name="Roberts A."/>
            <person name="Saif S."/>
            <person name="Shea T."/>
            <person name="Shenoy N."/>
            <person name="Sisk P."/>
            <person name="Stolte C."/>
            <person name="Sykes S."/>
            <person name="Wortman J."/>
            <person name="Nusbaum C."/>
            <person name="Birren B."/>
        </authorList>
    </citation>
    <scope>NUCLEOTIDE SEQUENCE [LARGE SCALE GENOMIC DNA]</scope>
    <source>
        <strain evidence="2 3">1_3_50AFAA</strain>
    </source>
</reference>
<feature type="compositionally biased region" description="Basic residues" evidence="1">
    <location>
        <begin position="127"/>
        <end position="142"/>
    </location>
</feature>
<protein>
    <recommendedName>
        <fullName evidence="4">HNH nuclease domain-containing protein</fullName>
    </recommendedName>
</protein>
<dbReference type="PATRIC" id="fig|742738.3.peg.4179"/>
<feature type="region of interest" description="Disordered" evidence="1">
    <location>
        <begin position="118"/>
        <end position="142"/>
    </location>
</feature>
<gene>
    <name evidence="2" type="ORF">HMPREF9460_04065</name>
</gene>
<organism evidence="2 3">
    <name type="scientific">Flavonifractor plautii 1_3_50AFAA</name>
    <dbReference type="NCBI Taxonomy" id="742738"/>
    <lineage>
        <taxon>Bacteria</taxon>
        <taxon>Bacillati</taxon>
        <taxon>Bacillota</taxon>
        <taxon>Clostridia</taxon>
        <taxon>Eubacteriales</taxon>
        <taxon>Oscillospiraceae</taxon>
        <taxon>Flavonifractor</taxon>
    </lineage>
</organism>
<evidence type="ECO:0008006" key="4">
    <source>
        <dbReference type="Google" id="ProtNLM"/>
    </source>
</evidence>
<dbReference type="Proteomes" id="UP000029585">
    <property type="component" value="Unassembled WGS sequence"/>
</dbReference>
<evidence type="ECO:0000313" key="3">
    <source>
        <dbReference type="Proteomes" id="UP000029585"/>
    </source>
</evidence>
<dbReference type="EMBL" id="ADLO01000127">
    <property type="protein sequence ID" value="KGF52309.1"/>
    <property type="molecule type" value="Genomic_DNA"/>
</dbReference>
<comment type="caution">
    <text evidence="2">The sequence shown here is derived from an EMBL/GenBank/DDBJ whole genome shotgun (WGS) entry which is preliminary data.</text>
</comment>
<dbReference type="AlphaFoldDB" id="A0A096D490"/>
<evidence type="ECO:0000256" key="1">
    <source>
        <dbReference type="SAM" id="MobiDB-lite"/>
    </source>
</evidence>
<name>A0A096D490_FLAPL</name>
<sequence>MLLKLCAKCGAATPNHNAICDRCAERLPAMQRERHAGYDKHRDPAKVAFYRSGPWRALRHRKLESIGYRCEECVREWQAGLRREEDIELATEVHHIEPLEVNWARRLDITNLKGDCKAHHSAEESHHKRPRGGSKSTGGRRA</sequence>
<accession>A0A096D490</accession>
<dbReference type="HOGENOM" id="CLU_1812428_0_0_9"/>
<proteinExistence type="predicted"/>